<organism evidence="2 4">
    <name type="scientific">Stutzerimonas stutzeri</name>
    <name type="common">Pseudomonas stutzeri</name>
    <dbReference type="NCBI Taxonomy" id="316"/>
    <lineage>
        <taxon>Bacteria</taxon>
        <taxon>Pseudomonadati</taxon>
        <taxon>Pseudomonadota</taxon>
        <taxon>Gammaproteobacteria</taxon>
        <taxon>Pseudomonadales</taxon>
        <taxon>Pseudomonadaceae</taxon>
        <taxon>Stutzerimonas</taxon>
    </lineage>
</organism>
<evidence type="ECO:0000256" key="1">
    <source>
        <dbReference type="SAM" id="SignalP"/>
    </source>
</evidence>
<proteinExistence type="predicted"/>
<dbReference type="Proteomes" id="UP001158076">
    <property type="component" value="Unassembled WGS sequence"/>
</dbReference>
<dbReference type="Pfam" id="PF11259">
    <property type="entry name" value="DUF3060"/>
    <property type="match status" value="1"/>
</dbReference>
<comment type="caution">
    <text evidence="2">The sequence shown here is derived from an EMBL/GenBank/DDBJ whole genome shotgun (WGS) entry which is preliminary data.</text>
</comment>
<keyword evidence="1" id="KW-0732">Signal</keyword>
<dbReference type="InterPro" id="IPR021417">
    <property type="entry name" value="DUF3060"/>
</dbReference>
<dbReference type="RefSeq" id="WP_011913995.1">
    <property type="nucleotide sequence ID" value="NZ_BCAJ01000048.1"/>
</dbReference>
<evidence type="ECO:0000313" key="4">
    <source>
        <dbReference type="Proteomes" id="UP001158076"/>
    </source>
</evidence>
<sequence>MNRCACAALVAGLLLAVTAQAQPLEFDGIELSRDIPCGGRDVNISGNANTISLTGDCGVVQVYGTDHKVSLGTATALEISGMDISVSATSVARLMVDTAKNRVRGAVVGDGQTAIVEIDGAEHELDLRFDGPVQITLNGVDNQLNWSGDEPAISSSGVGHRIVRQ</sequence>
<dbReference type="AlphaFoldDB" id="A0A137XUB1"/>
<accession>A0A137XUB1</accession>
<name>A0A137XUB1_STUST</name>
<dbReference type="Proteomes" id="UP001161139">
    <property type="component" value="Unassembled WGS sequence"/>
</dbReference>
<evidence type="ECO:0000313" key="2">
    <source>
        <dbReference type="EMBL" id="MDH0145702.1"/>
    </source>
</evidence>
<protein>
    <submittedName>
        <fullName evidence="2">DUF3060 domain-containing protein</fullName>
    </submittedName>
</protein>
<dbReference type="EMBL" id="JAODZE010000003">
    <property type="protein sequence ID" value="MDH0145702.1"/>
    <property type="molecule type" value="Genomic_DNA"/>
</dbReference>
<reference evidence="2" key="1">
    <citation type="submission" date="2022-09" db="EMBL/GenBank/DDBJ databases">
        <title>Intensive care unit water sources are persistently colonized with multi-drug resistant bacteria and are the site of extensive horizontal gene transfer of antibiotic resistance genes.</title>
        <authorList>
            <person name="Diorio-Toth L."/>
        </authorList>
    </citation>
    <scope>NUCLEOTIDE SEQUENCE</scope>
    <source>
        <strain evidence="3">GD03864</strain>
        <strain evidence="2">GD04147</strain>
    </source>
</reference>
<feature type="signal peptide" evidence="1">
    <location>
        <begin position="1"/>
        <end position="21"/>
    </location>
</feature>
<dbReference type="EMBL" id="JAOCDG010000017">
    <property type="protein sequence ID" value="MDH0688693.1"/>
    <property type="molecule type" value="Genomic_DNA"/>
</dbReference>
<evidence type="ECO:0000313" key="3">
    <source>
        <dbReference type="EMBL" id="MDH0688693.1"/>
    </source>
</evidence>
<feature type="chain" id="PRO_5015050551" evidence="1">
    <location>
        <begin position="22"/>
        <end position="165"/>
    </location>
</feature>
<gene>
    <name evidence="3" type="ORF">N5D09_11395</name>
    <name evidence="2" type="ORF">N7335_04800</name>
</gene>